<feature type="transmembrane region" description="Helical" evidence="8">
    <location>
        <begin position="59"/>
        <end position="82"/>
    </location>
</feature>
<dbReference type="Proteomes" id="UP001652442">
    <property type="component" value="Unassembled WGS sequence"/>
</dbReference>
<keyword evidence="10" id="KW-1185">Reference proteome</keyword>
<name>A0ABT2TLV2_9FIRM</name>
<keyword evidence="3" id="KW-0813">Transport</keyword>
<evidence type="ECO:0000313" key="10">
    <source>
        <dbReference type="Proteomes" id="UP001652442"/>
    </source>
</evidence>
<feature type="transmembrane region" description="Helical" evidence="8">
    <location>
        <begin position="36"/>
        <end position="53"/>
    </location>
</feature>
<evidence type="ECO:0000256" key="2">
    <source>
        <dbReference type="ARBA" id="ARBA00009212"/>
    </source>
</evidence>
<protein>
    <submittedName>
        <fullName evidence="9">Monovalent cation/H+ antiporter complex subunit F</fullName>
    </submittedName>
</protein>
<dbReference type="PANTHER" id="PTHR34702:SF1">
    <property type="entry name" value="NA(+)_H(+) ANTIPORTER SUBUNIT F"/>
    <property type="match status" value="1"/>
</dbReference>
<keyword evidence="6 8" id="KW-1133">Transmembrane helix</keyword>
<evidence type="ECO:0000256" key="7">
    <source>
        <dbReference type="ARBA" id="ARBA00023136"/>
    </source>
</evidence>
<dbReference type="Pfam" id="PF04066">
    <property type="entry name" value="MrpF_PhaF"/>
    <property type="match status" value="1"/>
</dbReference>
<sequence length="86" mass="9552">MHTIYLIIMAVLLFIIFLMVIKMIKGPSIYDRMNGLSVIGANVVILLVLYGFLDGRPEMFIDIAIAYGILGFVTNIIVAKYLGGKK</sequence>
<feature type="transmembrane region" description="Helical" evidence="8">
    <location>
        <begin position="6"/>
        <end position="24"/>
    </location>
</feature>
<dbReference type="EMBL" id="JAOQJQ010000005">
    <property type="protein sequence ID" value="MCU6763131.1"/>
    <property type="molecule type" value="Genomic_DNA"/>
</dbReference>
<dbReference type="RefSeq" id="WP_158425775.1">
    <property type="nucleotide sequence ID" value="NZ_JAOQJQ010000005.1"/>
</dbReference>
<evidence type="ECO:0000256" key="1">
    <source>
        <dbReference type="ARBA" id="ARBA00004651"/>
    </source>
</evidence>
<evidence type="ECO:0000256" key="3">
    <source>
        <dbReference type="ARBA" id="ARBA00022448"/>
    </source>
</evidence>
<organism evidence="9 10">
    <name type="scientific">Brotonthovivens ammoniilytica</name>
    <dbReference type="NCBI Taxonomy" id="2981725"/>
    <lineage>
        <taxon>Bacteria</taxon>
        <taxon>Bacillati</taxon>
        <taxon>Bacillota</taxon>
        <taxon>Clostridia</taxon>
        <taxon>Lachnospirales</taxon>
        <taxon>Lachnospiraceae</taxon>
        <taxon>Brotonthovivens</taxon>
    </lineage>
</organism>
<evidence type="ECO:0000256" key="5">
    <source>
        <dbReference type="ARBA" id="ARBA00022692"/>
    </source>
</evidence>
<proteinExistence type="inferred from homology"/>
<evidence type="ECO:0000313" key="9">
    <source>
        <dbReference type="EMBL" id="MCU6763131.1"/>
    </source>
</evidence>
<evidence type="ECO:0000256" key="8">
    <source>
        <dbReference type="SAM" id="Phobius"/>
    </source>
</evidence>
<keyword evidence="4" id="KW-1003">Cell membrane</keyword>
<dbReference type="InterPro" id="IPR007208">
    <property type="entry name" value="MrpF/PhaF-like"/>
</dbReference>
<comment type="caution">
    <text evidence="9">The sequence shown here is derived from an EMBL/GenBank/DDBJ whole genome shotgun (WGS) entry which is preliminary data.</text>
</comment>
<accession>A0ABT2TLV2</accession>
<evidence type="ECO:0000256" key="6">
    <source>
        <dbReference type="ARBA" id="ARBA00022989"/>
    </source>
</evidence>
<keyword evidence="5 8" id="KW-0812">Transmembrane</keyword>
<evidence type="ECO:0000256" key="4">
    <source>
        <dbReference type="ARBA" id="ARBA00022475"/>
    </source>
</evidence>
<keyword evidence="7 8" id="KW-0472">Membrane</keyword>
<comment type="similarity">
    <text evidence="2">Belongs to the CPA3 antiporters (TC 2.A.63) subunit F family.</text>
</comment>
<reference evidence="9 10" key="1">
    <citation type="journal article" date="2021" name="ISME Commun">
        <title>Automated analysis of genomic sequences facilitates high-throughput and comprehensive description of bacteria.</title>
        <authorList>
            <person name="Hitch T.C.A."/>
        </authorList>
    </citation>
    <scope>NUCLEOTIDE SEQUENCE [LARGE SCALE GENOMIC DNA]</scope>
    <source>
        <strain evidence="9 10">Sanger_109</strain>
    </source>
</reference>
<dbReference type="PANTHER" id="PTHR34702">
    <property type="entry name" value="NA(+)/H(+) ANTIPORTER SUBUNIT F1"/>
    <property type="match status" value="1"/>
</dbReference>
<gene>
    <name evidence="9" type="ORF">OCV88_12480</name>
</gene>
<comment type="subcellular location">
    <subcellularLocation>
        <location evidence="1">Cell membrane</location>
        <topology evidence="1">Multi-pass membrane protein</topology>
    </subcellularLocation>
</comment>